<sequence length="60" mass="6941">MFSLSTLLESNRLQVKNLEVAVKYENWAEVEKAWGGRLTAPPSSQQFTPLQWPHSEKEPR</sequence>
<evidence type="ECO:0000313" key="2">
    <source>
        <dbReference type="EMBL" id="KAJ5592196.1"/>
    </source>
</evidence>
<accession>A0AAD6DS75</accession>
<evidence type="ECO:0000256" key="1">
    <source>
        <dbReference type="SAM" id="MobiDB-lite"/>
    </source>
</evidence>
<gene>
    <name evidence="2" type="ORF">N7537_009100</name>
</gene>
<dbReference type="AlphaFoldDB" id="A0AAD6DS75"/>
<dbReference type="GeneID" id="81590396"/>
<dbReference type="EMBL" id="JAQJAE010000005">
    <property type="protein sequence ID" value="KAJ5592196.1"/>
    <property type="molecule type" value="Genomic_DNA"/>
</dbReference>
<comment type="caution">
    <text evidence="2">The sequence shown here is derived from an EMBL/GenBank/DDBJ whole genome shotgun (WGS) entry which is preliminary data.</text>
</comment>
<dbReference type="Proteomes" id="UP001213799">
    <property type="component" value="Unassembled WGS sequence"/>
</dbReference>
<proteinExistence type="predicted"/>
<reference evidence="2" key="1">
    <citation type="journal article" date="2023" name="IMA Fungus">
        <title>Comparative genomic study of the Penicillium genus elucidates a diverse pangenome and 15 lateral gene transfer events.</title>
        <authorList>
            <person name="Petersen C."/>
            <person name="Sorensen T."/>
            <person name="Nielsen M.R."/>
            <person name="Sondergaard T.E."/>
            <person name="Sorensen J.L."/>
            <person name="Fitzpatrick D.A."/>
            <person name="Frisvad J.C."/>
            <person name="Nielsen K.L."/>
        </authorList>
    </citation>
    <scope>NUCLEOTIDE SEQUENCE</scope>
    <source>
        <strain evidence="2">IBT 12815</strain>
    </source>
</reference>
<feature type="region of interest" description="Disordered" evidence="1">
    <location>
        <begin position="38"/>
        <end position="60"/>
    </location>
</feature>
<evidence type="ECO:0000313" key="3">
    <source>
        <dbReference type="Proteomes" id="UP001213799"/>
    </source>
</evidence>
<organism evidence="2 3">
    <name type="scientific">Penicillium hordei</name>
    <dbReference type="NCBI Taxonomy" id="40994"/>
    <lineage>
        <taxon>Eukaryota</taxon>
        <taxon>Fungi</taxon>
        <taxon>Dikarya</taxon>
        <taxon>Ascomycota</taxon>
        <taxon>Pezizomycotina</taxon>
        <taxon>Eurotiomycetes</taxon>
        <taxon>Eurotiomycetidae</taxon>
        <taxon>Eurotiales</taxon>
        <taxon>Aspergillaceae</taxon>
        <taxon>Penicillium</taxon>
    </lineage>
</organism>
<reference evidence="2" key="2">
    <citation type="submission" date="2023-01" db="EMBL/GenBank/DDBJ databases">
        <authorList>
            <person name="Petersen C."/>
        </authorList>
    </citation>
    <scope>NUCLEOTIDE SEQUENCE</scope>
    <source>
        <strain evidence="2">IBT 12815</strain>
    </source>
</reference>
<keyword evidence="3" id="KW-1185">Reference proteome</keyword>
<name>A0AAD6DS75_9EURO</name>
<protein>
    <submittedName>
        <fullName evidence="2">Uncharacterized protein</fullName>
    </submittedName>
</protein>
<dbReference type="RefSeq" id="XP_056748822.1">
    <property type="nucleotide sequence ID" value="XM_056900154.1"/>
</dbReference>